<evidence type="ECO:0000256" key="2">
    <source>
        <dbReference type="ARBA" id="ARBA00012572"/>
    </source>
</evidence>
<dbReference type="Proteomes" id="UP000181790">
    <property type="component" value="Unassembled WGS sequence"/>
</dbReference>
<dbReference type="UniPathway" id="UPA00035">
    <property type="reaction ID" value="UER00042"/>
</dbReference>
<reference evidence="8 9" key="1">
    <citation type="submission" date="2016-10" db="EMBL/GenBank/DDBJ databases">
        <title>Arsenicibacter rosenii gen. nov., sp. nov., an efficient arsenic-methylating bacterium isolated from an arsenic-contaminated paddy soil.</title>
        <authorList>
            <person name="Huang K."/>
        </authorList>
    </citation>
    <scope>NUCLEOTIDE SEQUENCE [LARGE SCALE GENOMIC DNA]</scope>
    <source>
        <strain evidence="8 9">SM-1</strain>
    </source>
</reference>
<accession>A0A1S2VQQ4</accession>
<keyword evidence="5" id="KW-0057">Aromatic amino acid biosynthesis</keyword>
<dbReference type="InterPro" id="IPR001240">
    <property type="entry name" value="PRAI_dom"/>
</dbReference>
<evidence type="ECO:0000256" key="5">
    <source>
        <dbReference type="ARBA" id="ARBA00023141"/>
    </source>
</evidence>
<proteinExistence type="predicted"/>
<keyword evidence="3" id="KW-0028">Amino-acid biosynthesis</keyword>
<feature type="domain" description="N-(5'phosphoribosyl) anthranilate isomerase (PRAI)" evidence="7">
    <location>
        <begin position="8"/>
        <end position="195"/>
    </location>
</feature>
<keyword evidence="9" id="KW-1185">Reference proteome</keyword>
<dbReference type="AlphaFoldDB" id="A0A1S2VQQ4"/>
<dbReference type="Gene3D" id="3.20.20.70">
    <property type="entry name" value="Aldolase class I"/>
    <property type="match status" value="1"/>
</dbReference>
<gene>
    <name evidence="8" type="ORF">BLX24_03325</name>
</gene>
<protein>
    <recommendedName>
        <fullName evidence="2">phosphoribosylanthranilate isomerase</fullName>
        <ecNumber evidence="2">5.3.1.24</ecNumber>
    </recommendedName>
</protein>
<keyword evidence="6 8" id="KW-0413">Isomerase</keyword>
<sequence>MALKTIVKISNVTNLSDARYCAGMGVDMLGFSMDEQSPEYVDPKKLAEIRSWVAGVQIVGETTSTDLTQLEQLLELYQPDILQINESALLPYVSSFGKPVILSLDLSLLSLEQLDALATTPLAGADFVLLESRAALHLDADLSAQINQLAARHPVLLGTGFSADSINGLLSTLPVQGIALQGGDEERPGNKEFGALMDILEVLETED</sequence>
<dbReference type="Pfam" id="PF00697">
    <property type="entry name" value="PRAI"/>
    <property type="match status" value="1"/>
</dbReference>
<evidence type="ECO:0000313" key="9">
    <source>
        <dbReference type="Proteomes" id="UP000181790"/>
    </source>
</evidence>
<evidence type="ECO:0000313" key="8">
    <source>
        <dbReference type="EMBL" id="OIN61109.1"/>
    </source>
</evidence>
<comment type="pathway">
    <text evidence="1">Amino-acid biosynthesis; L-tryptophan biosynthesis; L-tryptophan from chorismate: step 3/5.</text>
</comment>
<evidence type="ECO:0000256" key="1">
    <source>
        <dbReference type="ARBA" id="ARBA00004664"/>
    </source>
</evidence>
<keyword evidence="4" id="KW-0822">Tryptophan biosynthesis</keyword>
<dbReference type="InterPro" id="IPR013785">
    <property type="entry name" value="Aldolase_TIM"/>
</dbReference>
<dbReference type="EC" id="5.3.1.24" evidence="2"/>
<name>A0A1S2VQQ4_9BACT</name>
<dbReference type="InterPro" id="IPR011060">
    <property type="entry name" value="RibuloseP-bd_barrel"/>
</dbReference>
<evidence type="ECO:0000256" key="6">
    <source>
        <dbReference type="ARBA" id="ARBA00023235"/>
    </source>
</evidence>
<evidence type="ECO:0000259" key="7">
    <source>
        <dbReference type="Pfam" id="PF00697"/>
    </source>
</evidence>
<evidence type="ECO:0000256" key="4">
    <source>
        <dbReference type="ARBA" id="ARBA00022822"/>
    </source>
</evidence>
<organism evidence="8 9">
    <name type="scientific">Arsenicibacter rosenii</name>
    <dbReference type="NCBI Taxonomy" id="1750698"/>
    <lineage>
        <taxon>Bacteria</taxon>
        <taxon>Pseudomonadati</taxon>
        <taxon>Bacteroidota</taxon>
        <taxon>Cytophagia</taxon>
        <taxon>Cytophagales</taxon>
        <taxon>Spirosomataceae</taxon>
        <taxon>Arsenicibacter</taxon>
    </lineage>
</organism>
<dbReference type="GO" id="GO:0004640">
    <property type="term" value="F:phosphoribosylanthranilate isomerase activity"/>
    <property type="evidence" value="ECO:0007669"/>
    <property type="project" value="UniProtKB-EC"/>
</dbReference>
<dbReference type="GO" id="GO:0000162">
    <property type="term" value="P:L-tryptophan biosynthetic process"/>
    <property type="evidence" value="ECO:0007669"/>
    <property type="project" value="UniProtKB-UniPathway"/>
</dbReference>
<dbReference type="OrthoDB" id="941905at2"/>
<dbReference type="RefSeq" id="WP_071501612.1">
    <property type="nucleotide sequence ID" value="NZ_MORL01000001.1"/>
</dbReference>
<comment type="caution">
    <text evidence="8">The sequence shown here is derived from an EMBL/GenBank/DDBJ whole genome shotgun (WGS) entry which is preliminary data.</text>
</comment>
<dbReference type="SUPFAM" id="SSF51366">
    <property type="entry name" value="Ribulose-phoshate binding barrel"/>
    <property type="match status" value="1"/>
</dbReference>
<evidence type="ECO:0000256" key="3">
    <source>
        <dbReference type="ARBA" id="ARBA00022605"/>
    </source>
</evidence>
<dbReference type="EMBL" id="MORL01000001">
    <property type="protein sequence ID" value="OIN61109.1"/>
    <property type="molecule type" value="Genomic_DNA"/>
</dbReference>